<feature type="region of interest" description="Disordered" evidence="4">
    <location>
        <begin position="146"/>
        <end position="167"/>
    </location>
</feature>
<dbReference type="Pfam" id="PF12796">
    <property type="entry name" value="Ank_2"/>
    <property type="match status" value="1"/>
</dbReference>
<proteinExistence type="predicted"/>
<keyword evidence="2 3" id="KW-0040">ANK repeat</keyword>
<sequence length="167" mass="18090">MSNDDGATNNERLMAACREDNLELLDEVLSSDPKSFDVNYTDGLGNTALHNAARNGSTECLEILLYFDGINVNIANRMEKDTPLHKAASYPDPDLALSMVQILIDNGANIKALNKQKQTAADIAPGDTHTEVKEFLERAALGSNYDARDIAGDDDDDDSDGVPSDDE</sequence>
<evidence type="ECO:0000256" key="3">
    <source>
        <dbReference type="PROSITE-ProRule" id="PRU00023"/>
    </source>
</evidence>
<keyword evidence="6" id="KW-1185">Reference proteome</keyword>
<keyword evidence="1" id="KW-0677">Repeat</keyword>
<evidence type="ECO:0000313" key="5">
    <source>
        <dbReference type="EMBL" id="KAG0327064.1"/>
    </source>
</evidence>
<gene>
    <name evidence="5" type="ORF">BGZ99_008404</name>
</gene>
<accession>A0A9P6RVS4</accession>
<dbReference type="InterPro" id="IPR002110">
    <property type="entry name" value="Ankyrin_rpt"/>
</dbReference>
<dbReference type="PROSITE" id="PS50088">
    <property type="entry name" value="ANK_REPEAT"/>
    <property type="match status" value="2"/>
</dbReference>
<dbReference type="Proteomes" id="UP000738325">
    <property type="component" value="Unassembled WGS sequence"/>
</dbReference>
<dbReference type="Gene3D" id="1.25.40.20">
    <property type="entry name" value="Ankyrin repeat-containing domain"/>
    <property type="match status" value="1"/>
</dbReference>
<evidence type="ECO:0008006" key="7">
    <source>
        <dbReference type="Google" id="ProtNLM"/>
    </source>
</evidence>
<dbReference type="OrthoDB" id="9995210at2759"/>
<evidence type="ECO:0000256" key="1">
    <source>
        <dbReference type="ARBA" id="ARBA00022737"/>
    </source>
</evidence>
<dbReference type="EMBL" id="JAAAIP010000065">
    <property type="protein sequence ID" value="KAG0327064.1"/>
    <property type="molecule type" value="Genomic_DNA"/>
</dbReference>
<comment type="caution">
    <text evidence="5">The sequence shown here is derived from an EMBL/GenBank/DDBJ whole genome shotgun (WGS) entry which is preliminary data.</text>
</comment>
<feature type="compositionally biased region" description="Acidic residues" evidence="4">
    <location>
        <begin position="152"/>
        <end position="167"/>
    </location>
</feature>
<feature type="repeat" description="ANK" evidence="3">
    <location>
        <begin position="79"/>
        <end position="115"/>
    </location>
</feature>
<dbReference type="AlphaFoldDB" id="A0A9P6RVS4"/>
<evidence type="ECO:0000256" key="4">
    <source>
        <dbReference type="SAM" id="MobiDB-lite"/>
    </source>
</evidence>
<protein>
    <recommendedName>
        <fullName evidence="7">Ankyrin</fullName>
    </recommendedName>
</protein>
<evidence type="ECO:0000256" key="2">
    <source>
        <dbReference type="ARBA" id="ARBA00023043"/>
    </source>
</evidence>
<name>A0A9P6RVS4_9FUNG</name>
<dbReference type="SMART" id="SM00248">
    <property type="entry name" value="ANK"/>
    <property type="match status" value="3"/>
</dbReference>
<dbReference type="InterPro" id="IPR036770">
    <property type="entry name" value="Ankyrin_rpt-contain_sf"/>
</dbReference>
<reference evidence="5" key="1">
    <citation type="journal article" date="2020" name="Fungal Divers.">
        <title>Resolving the Mortierellaceae phylogeny through synthesis of multi-gene phylogenetics and phylogenomics.</title>
        <authorList>
            <person name="Vandepol N."/>
            <person name="Liber J."/>
            <person name="Desiro A."/>
            <person name="Na H."/>
            <person name="Kennedy M."/>
            <person name="Barry K."/>
            <person name="Grigoriev I.V."/>
            <person name="Miller A.N."/>
            <person name="O'Donnell K."/>
            <person name="Stajich J.E."/>
            <person name="Bonito G."/>
        </authorList>
    </citation>
    <scope>NUCLEOTIDE SEQUENCE</scope>
    <source>
        <strain evidence="5">REB-010B</strain>
    </source>
</reference>
<evidence type="ECO:0000313" key="6">
    <source>
        <dbReference type="Proteomes" id="UP000738325"/>
    </source>
</evidence>
<dbReference type="PROSITE" id="PS50297">
    <property type="entry name" value="ANK_REP_REGION"/>
    <property type="match status" value="2"/>
</dbReference>
<dbReference type="PRINTS" id="PR01415">
    <property type="entry name" value="ANKYRIN"/>
</dbReference>
<organism evidence="5 6">
    <name type="scientific">Dissophora globulifera</name>
    <dbReference type="NCBI Taxonomy" id="979702"/>
    <lineage>
        <taxon>Eukaryota</taxon>
        <taxon>Fungi</taxon>
        <taxon>Fungi incertae sedis</taxon>
        <taxon>Mucoromycota</taxon>
        <taxon>Mortierellomycotina</taxon>
        <taxon>Mortierellomycetes</taxon>
        <taxon>Mortierellales</taxon>
        <taxon>Mortierellaceae</taxon>
        <taxon>Dissophora</taxon>
    </lineage>
</organism>
<dbReference type="PANTHER" id="PTHR24201">
    <property type="entry name" value="ANK_REP_REGION DOMAIN-CONTAINING PROTEIN"/>
    <property type="match status" value="1"/>
</dbReference>
<dbReference type="InterPro" id="IPR050776">
    <property type="entry name" value="Ank_Repeat/CDKN_Inhibitor"/>
</dbReference>
<dbReference type="SUPFAM" id="SSF48403">
    <property type="entry name" value="Ankyrin repeat"/>
    <property type="match status" value="1"/>
</dbReference>
<feature type="repeat" description="ANK" evidence="3">
    <location>
        <begin position="44"/>
        <end position="77"/>
    </location>
</feature>